<reference evidence="2" key="1">
    <citation type="submission" date="2010-12" db="EMBL/GenBank/DDBJ databases">
        <authorList>
            <person name="Wang C.B."/>
            <person name="He X.J."/>
        </authorList>
    </citation>
    <scope>NUCLEOTIDE SEQUENCE</scope>
    <source>
        <strain evidence="2">TCDC-NG08107</strain>
        <plasmid evidence="2">pNGTCDC08107</plasmid>
    </source>
</reference>
<name>A0A171IPV5_NEIGO</name>
<sequence>MGGGGILKTVLLELFTSFLKIFSRMEAEKQRVLVLNKQHLFETEKDGKWITQAVKPAPANMKPGIYLLHTAKSPQDSVRYEGQIVFQNDSYVYQKTRQSIVKYPCSLFSSVPSIGEVVSISVKDKAATVEKAGIGEKKTLTR</sequence>
<reference evidence="2" key="2">
    <citation type="journal article" date="2011" name="J. Bacteriol.">
        <title>Draft genome sequence of a dominant, multidrug-resistant Neisseria gonorrhoeae strain, TCDC-NG08107, from a sexual group at high risk of acquiring human immunodeficiency virus infection and syphilis.</title>
        <authorList>
            <person name="Chen C.C."/>
            <person name="Hsia K.C."/>
            <person name="Huang C.T."/>
            <person name="Wong W.W."/>
            <person name="Yen M.Y."/>
            <person name="Li L.H."/>
            <person name="Lin K.Y."/>
            <person name="Chen K.W."/>
            <person name="Li S.Y."/>
        </authorList>
    </citation>
    <scope>NUCLEOTIDE SEQUENCE</scope>
    <source>
        <strain evidence="2">TCDC-NG08107</strain>
        <plasmid evidence="2">pNGTCDC08107</plasmid>
    </source>
</reference>
<proteinExistence type="predicted"/>
<organism evidence="2">
    <name type="scientific">Neisseria gonorrhoeae TCDC-NG08107</name>
    <dbReference type="NCBI Taxonomy" id="940296"/>
    <lineage>
        <taxon>Bacteria</taxon>
        <taxon>Pseudomonadati</taxon>
        <taxon>Pseudomonadota</taxon>
        <taxon>Betaproteobacteria</taxon>
        <taxon>Neisseriales</taxon>
        <taxon>Neisseriaceae</taxon>
        <taxon>Neisseria</taxon>
    </lineage>
</organism>
<keyword evidence="2" id="KW-0614">Plasmid</keyword>
<accession>A0A171IPV5</accession>
<dbReference type="Pfam" id="PF18790">
    <property type="entry name" value="KfrB"/>
    <property type="match status" value="1"/>
</dbReference>
<dbReference type="BioCyc" id="NGON940296:GLHN-2249-MONOMER"/>
<protein>
    <submittedName>
        <fullName evidence="2">KfrB</fullName>
    </submittedName>
</protein>
<gene>
    <name evidence="2" type="ORF">NGTW08_p0040</name>
</gene>
<feature type="domain" description="KfrB" evidence="1">
    <location>
        <begin position="79"/>
        <end position="129"/>
    </location>
</feature>
<evidence type="ECO:0000313" key="2">
    <source>
        <dbReference type="EMBL" id="ADV09170.1"/>
    </source>
</evidence>
<evidence type="ECO:0000259" key="1">
    <source>
        <dbReference type="Pfam" id="PF18790"/>
    </source>
</evidence>
<dbReference type="InterPro" id="IPR040782">
    <property type="entry name" value="KfrB"/>
</dbReference>
<dbReference type="AlphaFoldDB" id="A0A171IPV5"/>
<dbReference type="EMBL" id="CP002441">
    <property type="protein sequence ID" value="ADV09170.1"/>
    <property type="molecule type" value="Genomic_DNA"/>
</dbReference>
<geneLocation type="plasmid" evidence="2">
    <name>pNGTCDC08107</name>
</geneLocation>